<evidence type="ECO:0000256" key="6">
    <source>
        <dbReference type="ARBA" id="ARBA00022857"/>
    </source>
</evidence>
<keyword evidence="15" id="KW-1185">Reference proteome</keyword>
<dbReference type="GO" id="GO:0016020">
    <property type="term" value="C:membrane"/>
    <property type="evidence" value="ECO:0007669"/>
    <property type="project" value="TreeGrafter"/>
</dbReference>
<dbReference type="InterPro" id="IPR020904">
    <property type="entry name" value="Sc_DH/Rdtase_CS"/>
</dbReference>
<comment type="caution">
    <text evidence="14">The sequence shown here is derived from an EMBL/GenBank/DDBJ whole genome shotgun (WGS) entry which is preliminary data.</text>
</comment>
<dbReference type="PANTHER" id="PTHR24185">
    <property type="entry name" value="CALCIUM-INDEPENDENT PHOSPHOLIPASE A2-GAMMA"/>
    <property type="match status" value="1"/>
</dbReference>
<reference evidence="14 15" key="1">
    <citation type="submission" date="2020-01" db="EMBL/GenBank/DDBJ databases">
        <title>Identification and distribution of gene clusters putatively required for synthesis of sphingolipid metabolism inhibitors in phylogenetically diverse species of the filamentous fungus Fusarium.</title>
        <authorList>
            <person name="Kim H.-S."/>
            <person name="Busman M."/>
            <person name="Brown D.W."/>
            <person name="Divon H."/>
            <person name="Uhlig S."/>
            <person name="Proctor R.H."/>
        </authorList>
    </citation>
    <scope>NUCLEOTIDE SEQUENCE [LARGE SCALE GENOMIC DNA]</scope>
    <source>
        <strain evidence="14 15">NRRL 13308</strain>
    </source>
</reference>
<dbReference type="InterPro" id="IPR036291">
    <property type="entry name" value="NAD(P)-bd_dom_sf"/>
</dbReference>
<feature type="short sequence motif" description="GXGXXG" evidence="11">
    <location>
        <begin position="1014"/>
        <end position="1019"/>
    </location>
</feature>
<dbReference type="InterPro" id="IPR002110">
    <property type="entry name" value="Ankyrin_rpt"/>
</dbReference>
<dbReference type="InterPro" id="IPR017907">
    <property type="entry name" value="Znf_RING_CS"/>
</dbReference>
<keyword evidence="7 11" id="KW-0442">Lipid degradation</keyword>
<dbReference type="SUPFAM" id="SSF52151">
    <property type="entry name" value="FabD/lysophospholipase-like"/>
    <property type="match status" value="1"/>
</dbReference>
<keyword evidence="4 11" id="KW-0378">Hydrolase</keyword>
<evidence type="ECO:0000259" key="13">
    <source>
        <dbReference type="PROSITE" id="PS51635"/>
    </source>
</evidence>
<dbReference type="Pfam" id="PF00106">
    <property type="entry name" value="adh_short"/>
    <property type="match status" value="1"/>
</dbReference>
<proteinExistence type="predicted"/>
<dbReference type="PROSITE" id="PS00061">
    <property type="entry name" value="ADH_SHORT"/>
    <property type="match status" value="1"/>
</dbReference>
<feature type="region of interest" description="Disordered" evidence="12">
    <location>
        <begin position="1452"/>
        <end position="1495"/>
    </location>
</feature>
<dbReference type="GO" id="GO:0016042">
    <property type="term" value="P:lipid catabolic process"/>
    <property type="evidence" value="ECO:0007669"/>
    <property type="project" value="UniProtKB-UniRule"/>
</dbReference>
<dbReference type="Pfam" id="PF12796">
    <property type="entry name" value="Ank_2"/>
    <property type="match status" value="1"/>
</dbReference>
<dbReference type="Proteomes" id="UP000536711">
    <property type="component" value="Unassembled WGS sequence"/>
</dbReference>
<name>A0A8H4NTX5_9HYPO</name>
<dbReference type="PROSITE" id="PS50088">
    <property type="entry name" value="ANK_REPEAT"/>
    <property type="match status" value="5"/>
</dbReference>
<feature type="repeat" description="ANK" evidence="10">
    <location>
        <begin position="1529"/>
        <end position="1561"/>
    </location>
</feature>
<evidence type="ECO:0000256" key="1">
    <source>
        <dbReference type="ARBA" id="ARBA00013278"/>
    </source>
</evidence>
<keyword evidence="3" id="KW-0863">Zinc-finger</keyword>
<feature type="compositionally biased region" description="Polar residues" evidence="12">
    <location>
        <begin position="1479"/>
        <end position="1495"/>
    </location>
</feature>
<dbReference type="Gene3D" id="3.40.50.720">
    <property type="entry name" value="NAD(P)-binding Rossmann-like Domain"/>
    <property type="match status" value="1"/>
</dbReference>
<evidence type="ECO:0000256" key="7">
    <source>
        <dbReference type="ARBA" id="ARBA00022963"/>
    </source>
</evidence>
<evidence type="ECO:0000256" key="3">
    <source>
        <dbReference type="ARBA" id="ARBA00022771"/>
    </source>
</evidence>
<dbReference type="Gene3D" id="3.40.1090.10">
    <property type="entry name" value="Cytosolic phospholipase A2 catalytic domain"/>
    <property type="match status" value="1"/>
</dbReference>
<keyword evidence="5" id="KW-0862">Zinc</keyword>
<dbReference type="Gene3D" id="1.25.40.20">
    <property type="entry name" value="Ankyrin repeat-containing domain"/>
    <property type="match status" value="1"/>
</dbReference>
<dbReference type="GO" id="GO:0046486">
    <property type="term" value="P:glycerolipid metabolic process"/>
    <property type="evidence" value="ECO:0007669"/>
    <property type="project" value="UniProtKB-ARBA"/>
</dbReference>
<dbReference type="EMBL" id="JAADJF010000019">
    <property type="protein sequence ID" value="KAF4444226.1"/>
    <property type="molecule type" value="Genomic_DNA"/>
</dbReference>
<dbReference type="PRINTS" id="PR00081">
    <property type="entry name" value="GDHRDH"/>
</dbReference>
<evidence type="ECO:0000256" key="4">
    <source>
        <dbReference type="ARBA" id="ARBA00022801"/>
    </source>
</evidence>
<dbReference type="GO" id="GO:0008270">
    <property type="term" value="F:zinc ion binding"/>
    <property type="evidence" value="ECO:0007669"/>
    <property type="project" value="UniProtKB-KW"/>
</dbReference>
<gene>
    <name evidence="14" type="ORF">FACUT_807</name>
</gene>
<feature type="short sequence motif" description="DGA/G" evidence="11">
    <location>
        <begin position="1191"/>
        <end position="1193"/>
    </location>
</feature>
<accession>A0A8H4NTX5</accession>
<dbReference type="Pfam" id="PF00023">
    <property type="entry name" value="Ank"/>
    <property type="match status" value="2"/>
</dbReference>
<evidence type="ECO:0000256" key="10">
    <source>
        <dbReference type="PROSITE-ProRule" id="PRU00023"/>
    </source>
</evidence>
<dbReference type="PROSITE" id="PS00518">
    <property type="entry name" value="ZF_RING_1"/>
    <property type="match status" value="1"/>
</dbReference>
<feature type="repeat" description="ANK" evidence="10">
    <location>
        <begin position="1676"/>
        <end position="1708"/>
    </location>
</feature>
<dbReference type="GO" id="GO:0047499">
    <property type="term" value="F:calcium-independent phospholipase A2 activity"/>
    <property type="evidence" value="ECO:0007669"/>
    <property type="project" value="TreeGrafter"/>
</dbReference>
<evidence type="ECO:0000313" key="14">
    <source>
        <dbReference type="EMBL" id="KAF4444226.1"/>
    </source>
</evidence>
<dbReference type="Pfam" id="PF01734">
    <property type="entry name" value="Patatin"/>
    <property type="match status" value="1"/>
</dbReference>
<dbReference type="GO" id="GO:0019369">
    <property type="term" value="P:arachidonate metabolic process"/>
    <property type="evidence" value="ECO:0007669"/>
    <property type="project" value="TreeGrafter"/>
</dbReference>
<feature type="active site" description="Nucleophile" evidence="11">
    <location>
        <position position="1050"/>
    </location>
</feature>
<dbReference type="SMART" id="SM00248">
    <property type="entry name" value="ANK"/>
    <property type="match status" value="7"/>
</dbReference>
<dbReference type="InterPro" id="IPR002641">
    <property type="entry name" value="PNPLA_dom"/>
</dbReference>
<keyword evidence="6" id="KW-0521">NADP</keyword>
<keyword evidence="10" id="KW-0040">ANK repeat</keyword>
<dbReference type="PANTHER" id="PTHR24185:SF1">
    <property type="entry name" value="CALCIUM-INDEPENDENT PHOSPHOLIPASE A2-GAMMA"/>
    <property type="match status" value="1"/>
</dbReference>
<evidence type="ECO:0000256" key="8">
    <source>
        <dbReference type="ARBA" id="ARBA00023098"/>
    </source>
</evidence>
<keyword evidence="8 11" id="KW-0443">Lipid metabolism</keyword>
<evidence type="ECO:0000313" key="15">
    <source>
        <dbReference type="Proteomes" id="UP000536711"/>
    </source>
</evidence>
<keyword evidence="2" id="KW-0479">Metal-binding</keyword>
<feature type="active site" description="Proton acceptor" evidence="11">
    <location>
        <position position="1191"/>
    </location>
</feature>
<dbReference type="InterPro" id="IPR002347">
    <property type="entry name" value="SDR_fam"/>
</dbReference>
<evidence type="ECO:0000256" key="12">
    <source>
        <dbReference type="SAM" id="MobiDB-lite"/>
    </source>
</evidence>
<feature type="repeat" description="ANK" evidence="10">
    <location>
        <begin position="1709"/>
        <end position="1741"/>
    </location>
</feature>
<dbReference type="EC" id="3.1.1.4" evidence="1"/>
<dbReference type="Gene3D" id="3.40.50.300">
    <property type="entry name" value="P-loop containing nucleotide triphosphate hydrolases"/>
    <property type="match status" value="1"/>
</dbReference>
<dbReference type="SUPFAM" id="SSF48403">
    <property type="entry name" value="Ankyrin repeat"/>
    <property type="match status" value="1"/>
</dbReference>
<organism evidence="14 15">
    <name type="scientific">Fusarium acutatum</name>
    <dbReference type="NCBI Taxonomy" id="78861"/>
    <lineage>
        <taxon>Eukaryota</taxon>
        <taxon>Fungi</taxon>
        <taxon>Dikarya</taxon>
        <taxon>Ascomycota</taxon>
        <taxon>Pezizomycotina</taxon>
        <taxon>Sordariomycetes</taxon>
        <taxon>Hypocreomycetidae</taxon>
        <taxon>Hypocreales</taxon>
        <taxon>Nectriaceae</taxon>
        <taxon>Fusarium</taxon>
        <taxon>Fusarium fujikuroi species complex</taxon>
    </lineage>
</organism>
<sequence>MPPYQIPSPVNCDIAFNKDQIAGKVAIVTGGANGIGEAYVRALHSSGAKVVIGDKNADSGEKLASELTGTKFIPCDATIWEDQVRLFKETAQLSSGKIHYVIANAGMTKKDQTFAFDGKDQEPQKPDLQIIDVNLKGALYTAKLAMHYFVSQNGTQANKGQEDTCLILISSGAGFLDVPRSPEYSSTKWAVRGIMHALRRTAFYYGSRVNVIAPWYIRTGILSKDQFDQVEKSGVEFATAEDAGECALRILSDTSINGRTLFVCARKWAPRGYIDLNIEDYPEGLIQEIQEDQMRTEFYMDLIMDDDLCAKCEEKPGDVRCSCGERFCEYCFSKKHLPRNQTHKRGGSKKTETKWNKIKGVVSNIASSFSPASQFQRDETTKWFGLHISSPPGRRDRIATLVETTRFSSLLEESLHFHKGSPKRQYPSISSFVGDTGAGKSTLIRSLIFDSERALDFDPLDAPVPGAQTGSSATRSTTGEVNLYLDPSTFGTVAPMFYADCEGLLGTEPLAAEHQTEWARYGQRYLIESKDGKPVDRRTAVKTIYPRFLYIFSDVICYVTRNHRAWAESALRLLDWSKVGVQNTINQHALPALIIVLNGPTLENEAWLGDDHEVVTDAFFQAIEKEISETTEFRELAQKARTFNQPEKLRFGSLGTSLEIINQTNRLAKRVRRDAERVQAQRAESWTRFDTTQMSQVVHYAFAHLASGSPEPFDFGQCRRQISVPDTTEGHFSEFLGLSLKNKMEARFDGTAAVIATSLLRKSLSANKDDIVLLPSVVFDKDTQAICTRAIGQFLDSISPCAYIGLESGEKCVNTKSGHRIGHQSASGDLLRDGNFVVGDFNSAKFLLAVEAALYATMRAINSSGPSNHCDWRRLAAVHHRRNIDALRRRGGYPAFLVEDRLFPFGDNTREKPLALAMSFLSIYTGTWRREAEQNTTFCLGCLFGRPEYRLPCEHVICETCVEDFDDTAVDKQYPGRVMHQRCIICDSSSSEKWPFVTTIRPPLCGLRVLSLDGGGVRGIVELTVLNRLEKEIGLGIPIGSFFDLIVGTSTGGIIALGIGVQRRSATECTSLFRDICREGFEAKLLTKSRFFGWAARWFSSSIYKTDVLETALQEAFGDKDPKSLYGLNSSCRVAVTTTAKEDCHLIANYNTGGKDRYLDSTLPLWKAARCTSAAPMYFEHVSHAGHECRDGGLKENNPIQVALNESRKIWEDPTYDVILSLGSGQASRSAPKPVSTAIIPEWLAHLFSTLVSTMNGEDAWEKFRSSQDKHIIDRASRFNLRFDGSTEPALDDLNAITSMETAAKKAKFYEKPSISPFSAISGIIQGDALRRMADKLRASLYFFDLGSITKHGTVTLIHGWICCRLMPNDQGFKELLSRTLRFLVRGKVYEFKRVPIDQPLRFAVEFQHQHLDEPIRIDVNFGATHSTTISGFPLTLKTLFAHAEHQAASKASVPLAETASNTRNSNPPAGANTAREVPSTQTATVKQPRPTENNTKTVEDLVSAATKNDTVKMLELLDQGVPINGKHGGWTALGCAAHKGQLDSVRALLLHGADMDIRMDVGFGVLPGDGSAINWAACGGYLDVVKVLLEKGAKSNICAKRPVFLGTGGTPATMAAGKGHLEVVRYLLEKGCDDNSTDDIPGWDAFIIACERGRLNIIKYFVEERDINVDRNSSNGVTPLIAAAVSQQTAIMEYLVKRGAHIDTIDSDGSTALLHAVTKKRVGAIEWLVKHGADVRKQNNKGISPLKLAKEELQKNQDDRNASAMVKWLESPINIVFNTKA</sequence>
<protein>
    <recommendedName>
        <fullName evidence="1">phospholipase A2</fullName>
        <ecNumber evidence="1">3.1.1.4</ecNumber>
    </recommendedName>
</protein>
<dbReference type="InterPro" id="IPR016035">
    <property type="entry name" value="Acyl_Trfase/lysoPLipase"/>
</dbReference>
<dbReference type="InterPro" id="IPR036770">
    <property type="entry name" value="Ankyrin_rpt-contain_sf"/>
</dbReference>
<evidence type="ECO:0000256" key="9">
    <source>
        <dbReference type="ARBA" id="ARBA00023422"/>
    </source>
</evidence>
<dbReference type="SUPFAM" id="SSF51735">
    <property type="entry name" value="NAD(P)-binding Rossmann-fold domains"/>
    <property type="match status" value="1"/>
</dbReference>
<dbReference type="OrthoDB" id="194358at2759"/>
<feature type="short sequence motif" description="GXSXG" evidence="11">
    <location>
        <begin position="1048"/>
        <end position="1052"/>
    </location>
</feature>
<comment type="catalytic activity">
    <reaction evidence="9">
        <text>a 1,2-diacyl-sn-glycero-3-phosphocholine + H2O = a 1-acyl-sn-glycero-3-phosphocholine + a fatty acid + H(+)</text>
        <dbReference type="Rhea" id="RHEA:15801"/>
        <dbReference type="ChEBI" id="CHEBI:15377"/>
        <dbReference type="ChEBI" id="CHEBI:15378"/>
        <dbReference type="ChEBI" id="CHEBI:28868"/>
        <dbReference type="ChEBI" id="CHEBI:57643"/>
        <dbReference type="ChEBI" id="CHEBI:58168"/>
        <dbReference type="EC" id="3.1.1.4"/>
    </reaction>
    <physiologicalReaction direction="left-to-right" evidence="9">
        <dbReference type="Rhea" id="RHEA:15802"/>
    </physiologicalReaction>
</comment>
<dbReference type="PROSITE" id="PS51635">
    <property type="entry name" value="PNPLA"/>
    <property type="match status" value="1"/>
</dbReference>
<feature type="repeat" description="ANK" evidence="10">
    <location>
        <begin position="1569"/>
        <end position="1601"/>
    </location>
</feature>
<dbReference type="InterPro" id="IPR027417">
    <property type="entry name" value="P-loop_NTPase"/>
</dbReference>
<dbReference type="PROSITE" id="PS50297">
    <property type="entry name" value="ANK_REP_REGION"/>
    <property type="match status" value="4"/>
</dbReference>
<evidence type="ECO:0000256" key="2">
    <source>
        <dbReference type="ARBA" id="ARBA00022723"/>
    </source>
</evidence>
<dbReference type="CDD" id="cd07199">
    <property type="entry name" value="Pat17_PNPLA8_PNPLA9_like"/>
    <property type="match status" value="1"/>
</dbReference>
<evidence type="ECO:0000256" key="5">
    <source>
        <dbReference type="ARBA" id="ARBA00022833"/>
    </source>
</evidence>
<feature type="compositionally biased region" description="Polar residues" evidence="12">
    <location>
        <begin position="1459"/>
        <end position="1468"/>
    </location>
</feature>
<evidence type="ECO:0000256" key="11">
    <source>
        <dbReference type="PROSITE-ProRule" id="PRU01161"/>
    </source>
</evidence>
<feature type="domain" description="PNPLA" evidence="13">
    <location>
        <begin position="1010"/>
        <end position="1204"/>
    </location>
</feature>
<feature type="repeat" description="ANK" evidence="10">
    <location>
        <begin position="1608"/>
        <end position="1640"/>
    </location>
</feature>